<evidence type="ECO:0000256" key="3">
    <source>
        <dbReference type="ARBA" id="ARBA00004613"/>
    </source>
</evidence>
<evidence type="ECO:0000256" key="5">
    <source>
        <dbReference type="ARBA" id="ARBA00022525"/>
    </source>
</evidence>
<dbReference type="InterPro" id="IPR011050">
    <property type="entry name" value="Pectin_lyase_fold/virulence"/>
</dbReference>
<reference evidence="11 12" key="1">
    <citation type="journal article" date="2018" name="Sci. Rep.">
        <title>Characterisation of pathogen-specific regions and novel effector candidates in Fusarium oxysporum f. sp. cepae.</title>
        <authorList>
            <person name="Armitage A.D."/>
            <person name="Taylor A."/>
            <person name="Sobczyk M.K."/>
            <person name="Baxter L."/>
            <person name="Greenfield B.P."/>
            <person name="Bates H.J."/>
            <person name="Wilson F."/>
            <person name="Jackson A.C."/>
            <person name="Ott S."/>
            <person name="Harrison R.J."/>
            <person name="Clarkson J.P."/>
        </authorList>
    </citation>
    <scope>NUCLEOTIDE SEQUENCE [LARGE SCALE GENOMIC DNA]</scope>
    <source>
        <strain evidence="11 12">Fo_A28</strain>
    </source>
</reference>
<dbReference type="PANTHER" id="PTHR33407">
    <property type="entry name" value="PECTATE LYASE F-RELATED"/>
    <property type="match status" value="1"/>
</dbReference>
<dbReference type="GO" id="GO:0005576">
    <property type="term" value="C:extracellular region"/>
    <property type="evidence" value="ECO:0007669"/>
    <property type="project" value="UniProtKB-SubCell"/>
</dbReference>
<gene>
    <name evidence="11" type="ORF">BFJ68_g14781</name>
</gene>
<comment type="subcellular location">
    <subcellularLocation>
        <location evidence="3 10">Secreted</location>
    </subcellularLocation>
</comment>
<comment type="function">
    <text evidence="9 10">Pectinolytic enzyme consist of four classes of enzymes: pectin lyase, polygalacturonase, pectin methylesterase and rhamnogalacturonase. Among pectinolytic enzymes, pectin lyase is the most important in depolymerization of pectin, since it cleaves internal glycosidic bonds of highly methylated pectins. Favors pectate, the anion, over pectin, the methyl ester.</text>
</comment>
<comment type="similarity">
    <text evidence="4 10">Belongs to the polysaccharide lyase 3 family.</text>
</comment>
<keyword evidence="7 10" id="KW-0106">Calcium</keyword>
<dbReference type="Pfam" id="PF03211">
    <property type="entry name" value="Pectate_lyase"/>
    <property type="match status" value="1"/>
</dbReference>
<dbReference type="VEuPathDB" id="FungiDB:FOXG_13103"/>
<keyword evidence="6 10" id="KW-0732">Signal</keyword>
<protein>
    <recommendedName>
        <fullName evidence="10">Pectate lyase</fullName>
        <ecNumber evidence="10">4.2.2.2</ecNumber>
    </recommendedName>
</protein>
<comment type="catalytic activity">
    <reaction evidence="1 10">
        <text>Eliminative cleavage of (1-&gt;4)-alpha-D-galacturonan to give oligosaccharides with 4-deoxy-alpha-D-galact-4-enuronosyl groups at their non-reducing ends.</text>
        <dbReference type="EC" id="4.2.2.2"/>
    </reaction>
</comment>
<name>A0A420PT01_FUSOX</name>
<keyword evidence="8 10" id="KW-0456">Lyase</keyword>
<evidence type="ECO:0000313" key="12">
    <source>
        <dbReference type="Proteomes" id="UP000285860"/>
    </source>
</evidence>
<evidence type="ECO:0000256" key="10">
    <source>
        <dbReference type="RuleBase" id="RU367009"/>
    </source>
</evidence>
<keyword evidence="5 10" id="KW-0964">Secreted</keyword>
<dbReference type="GO" id="GO:0030570">
    <property type="term" value="F:pectate lyase activity"/>
    <property type="evidence" value="ECO:0007669"/>
    <property type="project" value="UniProtKB-UniRule"/>
</dbReference>
<evidence type="ECO:0000313" key="11">
    <source>
        <dbReference type="EMBL" id="RKK95495.1"/>
    </source>
</evidence>
<dbReference type="GO" id="GO:0045490">
    <property type="term" value="P:pectin catabolic process"/>
    <property type="evidence" value="ECO:0007669"/>
    <property type="project" value="TreeGrafter"/>
</dbReference>
<dbReference type="SUPFAM" id="SSF51126">
    <property type="entry name" value="Pectin lyase-like"/>
    <property type="match status" value="1"/>
</dbReference>
<dbReference type="VEuPathDB" id="FungiDB:FOMG_09832"/>
<dbReference type="InterPro" id="IPR012334">
    <property type="entry name" value="Pectin_lyas_fold"/>
</dbReference>
<evidence type="ECO:0000256" key="6">
    <source>
        <dbReference type="ARBA" id="ARBA00022729"/>
    </source>
</evidence>
<comment type="cofactor">
    <cofactor evidence="2 10">
        <name>Ca(2+)</name>
        <dbReference type="ChEBI" id="CHEBI:29108"/>
    </cofactor>
</comment>
<evidence type="ECO:0000256" key="9">
    <source>
        <dbReference type="ARBA" id="ARBA00025679"/>
    </source>
</evidence>
<organism evidence="11 12">
    <name type="scientific">Fusarium oxysporum</name>
    <name type="common">Fusarium vascular wilt</name>
    <dbReference type="NCBI Taxonomy" id="5507"/>
    <lineage>
        <taxon>Eukaryota</taxon>
        <taxon>Fungi</taxon>
        <taxon>Dikarya</taxon>
        <taxon>Ascomycota</taxon>
        <taxon>Pezizomycotina</taxon>
        <taxon>Sordariomycetes</taxon>
        <taxon>Hypocreomycetidae</taxon>
        <taxon>Hypocreales</taxon>
        <taxon>Nectriaceae</taxon>
        <taxon>Fusarium</taxon>
        <taxon>Fusarium oxysporum species complex</taxon>
    </lineage>
</organism>
<dbReference type="EC" id="4.2.2.2" evidence="10"/>
<evidence type="ECO:0000256" key="7">
    <source>
        <dbReference type="ARBA" id="ARBA00022837"/>
    </source>
</evidence>
<dbReference type="Proteomes" id="UP000285860">
    <property type="component" value="Unassembled WGS sequence"/>
</dbReference>
<accession>A0A420PT01</accession>
<sequence>MHASSLLTLLTTLPAAMACLGYTGGVPKATGTKSLSAPQYLKKGQVFDAKWVRYDRGVKCSGQSEGGEKDAVFVLEDGATLRNVVIGANQKEGVHCLGACNLEFVWFEDVCEDAISIKGSGTANIIGGDANDYGKVYRSCGNCKGNSKCKRSVHMEGVTAVNGGELIGINTNLGDKATYSNNCYPKTQCQGYNGCDKSNGECEPSKAGKC</sequence>
<evidence type="ECO:0000256" key="1">
    <source>
        <dbReference type="ARBA" id="ARBA00000695"/>
    </source>
</evidence>
<evidence type="ECO:0000256" key="8">
    <source>
        <dbReference type="ARBA" id="ARBA00023239"/>
    </source>
</evidence>
<comment type="caution">
    <text evidence="11">The sequence shown here is derived from an EMBL/GenBank/DDBJ whole genome shotgun (WGS) entry which is preliminary data.</text>
</comment>
<dbReference type="VEuPathDB" id="FungiDB:FOZG_15706"/>
<dbReference type="VEuPathDB" id="FungiDB:FOC4_g10005854"/>
<feature type="chain" id="PRO_5025094588" description="Pectate lyase" evidence="10">
    <location>
        <begin position="19"/>
        <end position="210"/>
    </location>
</feature>
<dbReference type="AlphaFoldDB" id="A0A420PT01"/>
<evidence type="ECO:0000256" key="4">
    <source>
        <dbReference type="ARBA" id="ARBA00006463"/>
    </source>
</evidence>
<proteinExistence type="inferred from homology"/>
<dbReference type="PANTHER" id="PTHR33407:SF9">
    <property type="entry name" value="PECTATE LYASE F-RELATED"/>
    <property type="match status" value="1"/>
</dbReference>
<dbReference type="VEuPathDB" id="FungiDB:HZS61_010648"/>
<dbReference type="EMBL" id="MRCY01000133">
    <property type="protein sequence ID" value="RKK95495.1"/>
    <property type="molecule type" value="Genomic_DNA"/>
</dbReference>
<dbReference type="Gene3D" id="2.160.20.10">
    <property type="entry name" value="Single-stranded right-handed beta-helix, Pectin lyase-like"/>
    <property type="match status" value="2"/>
</dbReference>
<feature type="signal peptide" evidence="10">
    <location>
        <begin position="1"/>
        <end position="18"/>
    </location>
</feature>
<dbReference type="VEuPathDB" id="FungiDB:FOIG_10523"/>
<evidence type="ECO:0000256" key="2">
    <source>
        <dbReference type="ARBA" id="ARBA00001913"/>
    </source>
</evidence>
<dbReference type="InterPro" id="IPR004898">
    <property type="entry name" value="Pectate_lyase_PlyH/PlyE-like"/>
</dbReference>
<dbReference type="VEuPathDB" id="FungiDB:FOC1_g10006514"/>